<dbReference type="Pfam" id="PF00563">
    <property type="entry name" value="EAL"/>
    <property type="match status" value="1"/>
</dbReference>
<feature type="transmembrane region" description="Helical" evidence="1">
    <location>
        <begin position="194"/>
        <end position="214"/>
    </location>
</feature>
<dbReference type="SMART" id="SM00052">
    <property type="entry name" value="EAL"/>
    <property type="match status" value="1"/>
</dbReference>
<dbReference type="SUPFAM" id="SSF141868">
    <property type="entry name" value="EAL domain-like"/>
    <property type="match status" value="1"/>
</dbReference>
<dbReference type="InterPro" id="IPR000160">
    <property type="entry name" value="GGDEF_dom"/>
</dbReference>
<keyword evidence="5" id="KW-1185">Reference proteome</keyword>
<comment type="caution">
    <text evidence="4">The sequence shown here is derived from an EMBL/GenBank/DDBJ whole genome shotgun (WGS) entry which is preliminary data.</text>
</comment>
<evidence type="ECO:0000259" key="3">
    <source>
        <dbReference type="PROSITE" id="PS50887"/>
    </source>
</evidence>
<dbReference type="EMBL" id="JAACYA010000002">
    <property type="protein sequence ID" value="MBK3332837.1"/>
    <property type="molecule type" value="Genomic_DNA"/>
</dbReference>
<dbReference type="PANTHER" id="PTHR33121:SF70">
    <property type="entry name" value="SIGNALING PROTEIN YKOW"/>
    <property type="match status" value="1"/>
</dbReference>
<dbReference type="InterPro" id="IPR029787">
    <property type="entry name" value="Nucleotide_cyclase"/>
</dbReference>
<dbReference type="PROSITE" id="PS50887">
    <property type="entry name" value="GGDEF"/>
    <property type="match status" value="1"/>
</dbReference>
<dbReference type="RefSeq" id="WP_200674245.1">
    <property type="nucleotide sequence ID" value="NZ_JAACYA010000002.1"/>
</dbReference>
<dbReference type="InterPro" id="IPR001633">
    <property type="entry name" value="EAL_dom"/>
</dbReference>
<name>A0ABS1GIT9_9AQUI</name>
<protein>
    <submittedName>
        <fullName evidence="4">EAL domain-containing protein</fullName>
    </submittedName>
</protein>
<dbReference type="SMART" id="SM00267">
    <property type="entry name" value="GGDEF"/>
    <property type="match status" value="1"/>
</dbReference>
<proteinExistence type="predicted"/>
<feature type="domain" description="EAL" evidence="2">
    <location>
        <begin position="390"/>
        <end position="632"/>
    </location>
</feature>
<keyword evidence="1" id="KW-1133">Transmembrane helix</keyword>
<reference evidence="4 5" key="1">
    <citation type="journal article" date="2021" name="Syst. Appl. Microbiol.">
        <title>Persephonella atlantica sp. nov.: How to adapt to physico-chemical gradients in high temperature hydrothermal habitats.</title>
        <authorList>
            <person name="Francois D.X."/>
            <person name="Godfroy A."/>
            <person name="Mathien C."/>
            <person name="Aube J."/>
            <person name="Cathalot C."/>
            <person name="Lesongeur F."/>
            <person name="L'Haridon S."/>
            <person name="Philippon X."/>
            <person name="Roussel E.G."/>
        </authorList>
    </citation>
    <scope>NUCLEOTIDE SEQUENCE [LARGE SCALE GENOMIC DNA]</scope>
    <source>
        <strain evidence="4 5">MO1340</strain>
    </source>
</reference>
<feature type="transmembrane region" description="Helical" evidence="1">
    <location>
        <begin position="12"/>
        <end position="30"/>
    </location>
</feature>
<gene>
    <name evidence="4" type="ORF">GWK41_07125</name>
</gene>
<keyword evidence="1" id="KW-0812">Transmembrane</keyword>
<evidence type="ECO:0000256" key="1">
    <source>
        <dbReference type="SAM" id="Phobius"/>
    </source>
</evidence>
<dbReference type="PROSITE" id="PS50883">
    <property type="entry name" value="EAL"/>
    <property type="match status" value="1"/>
</dbReference>
<sequence length="632" mass="73996">MRRRERKLLWDYLPVFLVLLGILLSIYLIVPKVKTIIENSIIKNAVVPTVSKGLDNIIDIIERDASRVGLKELFKNERFREWLKDRVSIFLSDDVKYAYILYFDKNGKVRYLADFSREERARYWQSYNAVDSSIYRVIQEKKTVVIKQSDYTGLWLTLIKPIREENQVKGAFIIDFSISKLQEIQSILDRIKEFILVVSGFIILSIIVSIYQFIRYRKNLSKMYTDPLTNVYNRLFMYENLDLLKKYHYTTFIADIDFFKRINDTYGHDTGDAVLREVANRLKSCVREGEDIIIRYGGEEFLIFVRSNPSSEDYRLNVIQLASRLKNEVSRSVINYNGIKIKVTISIGVAVCRDNIDIEQAIKMADMALYRAKQNGRNRVEIYDKGLEMNDKNISIIKEAVDNNNVICWYQPIINLRTGKILKYESLVRIISKDGKLIYPHQFLNAIRRTYVHVDLTKKVIEYNVNVLRNNPRMRISMNLSALDIYNDDILDYMDFLIDKDISKRLTIELLESEDIEDYEFFKEKISRIREIGCSIAIDDFGTGYSNFTHIVELNPDYLKIDGSIIKDIDINPRSIAIVKAIKHFADELGIKVIAEYIHSEYILRKVLETGIIYGQGYFLKEPLPLKKRKIA</sequence>
<evidence type="ECO:0000259" key="2">
    <source>
        <dbReference type="PROSITE" id="PS50883"/>
    </source>
</evidence>
<dbReference type="Pfam" id="PF00990">
    <property type="entry name" value="GGDEF"/>
    <property type="match status" value="1"/>
</dbReference>
<dbReference type="NCBIfam" id="TIGR00254">
    <property type="entry name" value="GGDEF"/>
    <property type="match status" value="1"/>
</dbReference>
<evidence type="ECO:0000313" key="5">
    <source>
        <dbReference type="Proteomes" id="UP000772812"/>
    </source>
</evidence>
<dbReference type="InterPro" id="IPR035919">
    <property type="entry name" value="EAL_sf"/>
</dbReference>
<dbReference type="PANTHER" id="PTHR33121">
    <property type="entry name" value="CYCLIC DI-GMP PHOSPHODIESTERASE PDEF"/>
    <property type="match status" value="1"/>
</dbReference>
<dbReference type="SUPFAM" id="SSF55073">
    <property type="entry name" value="Nucleotide cyclase"/>
    <property type="match status" value="1"/>
</dbReference>
<dbReference type="InterPro" id="IPR043128">
    <property type="entry name" value="Rev_trsase/Diguanyl_cyclase"/>
</dbReference>
<keyword evidence="1" id="KW-0472">Membrane</keyword>
<feature type="domain" description="GGDEF" evidence="3">
    <location>
        <begin position="247"/>
        <end position="385"/>
    </location>
</feature>
<accession>A0ABS1GIT9</accession>
<dbReference type="CDD" id="cd01949">
    <property type="entry name" value="GGDEF"/>
    <property type="match status" value="1"/>
</dbReference>
<dbReference type="Gene3D" id="3.30.70.270">
    <property type="match status" value="1"/>
</dbReference>
<dbReference type="InterPro" id="IPR050706">
    <property type="entry name" value="Cyclic-di-GMP_PDE-like"/>
</dbReference>
<evidence type="ECO:0000313" key="4">
    <source>
        <dbReference type="EMBL" id="MBK3332837.1"/>
    </source>
</evidence>
<dbReference type="Gene3D" id="3.20.20.450">
    <property type="entry name" value="EAL domain"/>
    <property type="match status" value="1"/>
</dbReference>
<dbReference type="Proteomes" id="UP000772812">
    <property type="component" value="Unassembled WGS sequence"/>
</dbReference>
<organism evidence="4 5">
    <name type="scientific">Persephonella atlantica</name>
    <dbReference type="NCBI Taxonomy" id="2699429"/>
    <lineage>
        <taxon>Bacteria</taxon>
        <taxon>Pseudomonadati</taxon>
        <taxon>Aquificota</taxon>
        <taxon>Aquificia</taxon>
        <taxon>Aquificales</taxon>
        <taxon>Hydrogenothermaceae</taxon>
        <taxon>Persephonella</taxon>
    </lineage>
</organism>
<dbReference type="CDD" id="cd01948">
    <property type="entry name" value="EAL"/>
    <property type="match status" value="1"/>
</dbReference>